<dbReference type="EMBL" id="JBHSRS010000013">
    <property type="protein sequence ID" value="MFC6280581.1"/>
    <property type="molecule type" value="Genomic_DNA"/>
</dbReference>
<dbReference type="InterPro" id="IPR027417">
    <property type="entry name" value="P-loop_NTPase"/>
</dbReference>
<name>A0ABW1TVQ7_9BURK</name>
<dbReference type="Pfam" id="PF12705">
    <property type="entry name" value="PDDEXK_1"/>
    <property type="match status" value="1"/>
</dbReference>
<proteinExistence type="predicted"/>
<dbReference type="InterPro" id="IPR011604">
    <property type="entry name" value="PDDEXK-like_dom_sf"/>
</dbReference>
<comment type="caution">
    <text evidence="2">The sequence shown here is derived from an EMBL/GenBank/DDBJ whole genome shotgun (WGS) entry which is preliminary data.</text>
</comment>
<dbReference type="RefSeq" id="WP_371437778.1">
    <property type="nucleotide sequence ID" value="NZ_JBHSRS010000013.1"/>
</dbReference>
<evidence type="ECO:0000259" key="1">
    <source>
        <dbReference type="Pfam" id="PF12705"/>
    </source>
</evidence>
<feature type="domain" description="PD-(D/E)XK endonuclease-like" evidence="1">
    <location>
        <begin position="603"/>
        <end position="878"/>
    </location>
</feature>
<keyword evidence="3" id="KW-1185">Reference proteome</keyword>
<accession>A0ABW1TVQ7</accession>
<dbReference type="Gene3D" id="3.90.320.10">
    <property type="match status" value="1"/>
</dbReference>
<organism evidence="2 3">
    <name type="scientific">Polaromonas aquatica</name>
    <dbReference type="NCBI Taxonomy" id="332657"/>
    <lineage>
        <taxon>Bacteria</taxon>
        <taxon>Pseudomonadati</taxon>
        <taxon>Pseudomonadota</taxon>
        <taxon>Betaproteobacteria</taxon>
        <taxon>Burkholderiales</taxon>
        <taxon>Comamonadaceae</taxon>
        <taxon>Polaromonas</taxon>
    </lineage>
</organism>
<reference evidence="3" key="1">
    <citation type="journal article" date="2019" name="Int. J. Syst. Evol. Microbiol.">
        <title>The Global Catalogue of Microorganisms (GCM) 10K type strain sequencing project: providing services to taxonomists for standard genome sequencing and annotation.</title>
        <authorList>
            <consortium name="The Broad Institute Genomics Platform"/>
            <consortium name="The Broad Institute Genome Sequencing Center for Infectious Disease"/>
            <person name="Wu L."/>
            <person name="Ma J."/>
        </authorList>
    </citation>
    <scope>NUCLEOTIDE SEQUENCE [LARGE SCALE GENOMIC DNA]</scope>
    <source>
        <strain evidence="3">CCUG 39402</strain>
    </source>
</reference>
<dbReference type="Proteomes" id="UP001596270">
    <property type="component" value="Unassembled WGS sequence"/>
</dbReference>
<protein>
    <submittedName>
        <fullName evidence="2">PD-(D/E)XK nuclease family protein</fullName>
    </submittedName>
</protein>
<evidence type="ECO:0000313" key="2">
    <source>
        <dbReference type="EMBL" id="MFC6280581.1"/>
    </source>
</evidence>
<gene>
    <name evidence="2" type="ORF">ACFQND_04975</name>
</gene>
<dbReference type="SUPFAM" id="SSF52540">
    <property type="entry name" value="P-loop containing nucleoside triphosphate hydrolases"/>
    <property type="match status" value="1"/>
</dbReference>
<dbReference type="InterPro" id="IPR038726">
    <property type="entry name" value="PDDEXK_AddAB-type"/>
</dbReference>
<sequence>MTLIANTDKTPISSAVQAFHPGDECWAQVMAQLAAVLRDRGVHPSLAVVLVPYAQLMQQAKLAWSAHAARAGAMAAFVPRFETTMNWATSLGAGEGGFAPSADDIRLDAAIDVLTAAALLERAGLGAQQGTLAGRLVESAWSLARVASAQAPEQRLAWGARLAAQLGVGMESPALALELAVARIALVWASTSAYPSDVLFTAPADLLVVLEGFQSEPLAGALKTRFGERAVSLRMDAPALPGALSLHAAQDAEDEAHRAAACVMAQLAQGRKPVALIAQDRVLTRRIRAMLAERGVALRDETGWKLSTTRAAATLMSLLRALPWDASADAVLDWLKNAPAFEAENVTRLEIELRKIGVRFWRALPAESPGIQPVAALVQPLREGLQKPRPLPNWLRDLRAALQAAGQWHPMAADAAGAAVCEALRLDEGSELVLPAVRMSLPDFTAWINQTLEAVSFSPVHPAQAQVVILPLSQLLGRPMQAVVLPGCDEVRLAVSPEPPGMWTPAQRELLGLPSREELSAAQRSAWQYALHMPHIDVLWRTSEAGERLMPSGFVQEILLRHANAGVGAGAEHSAPDPRVQRELALLPTRHPMPTGEALPVTRLSASAYEDLRRCPYRFFALRQLKLQESDELESELGKRDFGNWLHTLLNHFHEALKKAPALVASRTTLPPEGADSPWGGPAANHASATDIPARLAMINIAAEQAATELGLTDSEFLPFAAIWPRVRDGYLEWLTAHEATGAQFVEGEVWKDMPLGDISLIGKIDRIDQMPDGSRIVMDYKTEASGTTRERIKDGQEDTQLAFYAALLADDTLAAAYINLGEKEPTRTYEQSDIVHLRDELIGGILNDMSRIAKAAPLPALGEGKACEYCSARGLCRKDFWNE</sequence>
<evidence type="ECO:0000313" key="3">
    <source>
        <dbReference type="Proteomes" id="UP001596270"/>
    </source>
</evidence>